<keyword evidence="1" id="KW-0805">Transcription regulation</keyword>
<dbReference type="AlphaFoldDB" id="A0A2S1KS45"/>
<protein>
    <recommendedName>
        <fullName evidence="4">HTH arsR-type domain-containing protein</fullName>
    </recommendedName>
</protein>
<dbReference type="InterPro" id="IPR001845">
    <property type="entry name" value="HTH_ArsR_DNA-bd_dom"/>
</dbReference>
<gene>
    <name evidence="5" type="ORF">B6254_1434</name>
</gene>
<reference evidence="5 6" key="1">
    <citation type="submission" date="2017-04" db="EMBL/GenBank/DDBJ databases">
        <title>Weissella cibaria strain m2 complete genome.</title>
        <authorList>
            <person name="Pan Q."/>
            <person name="Tan M."/>
            <person name="Yao F."/>
            <person name="Su S."/>
        </authorList>
    </citation>
    <scope>NUCLEOTIDE SEQUENCE [LARGE SCALE GENOMIC DNA]</scope>
    <source>
        <strain evidence="5 6">M2</strain>
    </source>
</reference>
<dbReference type="GO" id="GO:0003677">
    <property type="term" value="F:DNA binding"/>
    <property type="evidence" value="ECO:0007669"/>
    <property type="project" value="UniProtKB-KW"/>
</dbReference>
<feature type="domain" description="HTH arsR-type" evidence="4">
    <location>
        <begin position="7"/>
        <end position="103"/>
    </location>
</feature>
<sequence>MGDKMAQEQALLQAVAGFYKVLGNESRLAILHYMVMHPGPVYVSELVAQTGIAQPTVSKHLAILYQNHVVTRETSGNRVYYEIYDQHLKQTLEATFTHLEHMDISN</sequence>
<dbReference type="InterPro" id="IPR011991">
    <property type="entry name" value="ArsR-like_HTH"/>
</dbReference>
<keyword evidence="2" id="KW-0238">DNA-binding</keyword>
<dbReference type="InterPro" id="IPR036390">
    <property type="entry name" value="WH_DNA-bd_sf"/>
</dbReference>
<dbReference type="SMART" id="SM00418">
    <property type="entry name" value="HTH_ARSR"/>
    <property type="match status" value="1"/>
</dbReference>
<dbReference type="SUPFAM" id="SSF46785">
    <property type="entry name" value="Winged helix' DNA-binding domain"/>
    <property type="match status" value="1"/>
</dbReference>
<accession>A0A2S1KS45</accession>
<name>A0A2S1KS45_9LACO</name>
<evidence type="ECO:0000259" key="4">
    <source>
        <dbReference type="PROSITE" id="PS50987"/>
    </source>
</evidence>
<dbReference type="PANTHER" id="PTHR43132:SF6">
    <property type="entry name" value="HTH-TYPE TRANSCRIPTIONAL REPRESSOR CZRA"/>
    <property type="match status" value="1"/>
</dbReference>
<dbReference type="InterPro" id="IPR036388">
    <property type="entry name" value="WH-like_DNA-bd_sf"/>
</dbReference>
<dbReference type="NCBIfam" id="NF033788">
    <property type="entry name" value="HTH_metalloreg"/>
    <property type="match status" value="1"/>
</dbReference>
<evidence type="ECO:0000313" key="6">
    <source>
        <dbReference type="Proteomes" id="UP000244870"/>
    </source>
</evidence>
<dbReference type="PANTHER" id="PTHR43132">
    <property type="entry name" value="ARSENICAL RESISTANCE OPERON REPRESSOR ARSR-RELATED"/>
    <property type="match status" value="1"/>
</dbReference>
<dbReference type="Gene3D" id="1.10.10.10">
    <property type="entry name" value="Winged helix-like DNA-binding domain superfamily/Winged helix DNA-binding domain"/>
    <property type="match status" value="1"/>
</dbReference>
<keyword evidence="3" id="KW-0804">Transcription</keyword>
<dbReference type="PRINTS" id="PR00778">
    <property type="entry name" value="HTHARSR"/>
</dbReference>
<dbReference type="PROSITE" id="PS50987">
    <property type="entry name" value="HTH_ARSR_2"/>
    <property type="match status" value="1"/>
</dbReference>
<evidence type="ECO:0000256" key="2">
    <source>
        <dbReference type="ARBA" id="ARBA00023125"/>
    </source>
</evidence>
<dbReference type="Pfam" id="PF01022">
    <property type="entry name" value="HTH_5"/>
    <property type="match status" value="1"/>
</dbReference>
<organism evidence="5 6">
    <name type="scientific">Weissella cibaria</name>
    <dbReference type="NCBI Taxonomy" id="137591"/>
    <lineage>
        <taxon>Bacteria</taxon>
        <taxon>Bacillati</taxon>
        <taxon>Bacillota</taxon>
        <taxon>Bacilli</taxon>
        <taxon>Lactobacillales</taxon>
        <taxon>Lactobacillaceae</taxon>
        <taxon>Weissella</taxon>
    </lineage>
</organism>
<evidence type="ECO:0000313" key="5">
    <source>
        <dbReference type="EMBL" id="AWF95837.1"/>
    </source>
</evidence>
<dbReference type="CDD" id="cd00090">
    <property type="entry name" value="HTH_ARSR"/>
    <property type="match status" value="1"/>
</dbReference>
<dbReference type="InterPro" id="IPR051011">
    <property type="entry name" value="Metal_resp_trans_reg"/>
</dbReference>
<proteinExistence type="predicted"/>
<dbReference type="GO" id="GO:0003700">
    <property type="term" value="F:DNA-binding transcription factor activity"/>
    <property type="evidence" value="ECO:0007669"/>
    <property type="project" value="InterPro"/>
</dbReference>
<dbReference type="EMBL" id="CP020928">
    <property type="protein sequence ID" value="AWF95837.1"/>
    <property type="molecule type" value="Genomic_DNA"/>
</dbReference>
<evidence type="ECO:0000256" key="1">
    <source>
        <dbReference type="ARBA" id="ARBA00023015"/>
    </source>
</evidence>
<evidence type="ECO:0000256" key="3">
    <source>
        <dbReference type="ARBA" id="ARBA00023163"/>
    </source>
</evidence>
<dbReference type="Proteomes" id="UP000244870">
    <property type="component" value="Chromosome"/>
</dbReference>